<name>A0A645GZ11_9ZZZZ</name>
<evidence type="ECO:0000259" key="2">
    <source>
        <dbReference type="PROSITE" id="PS50968"/>
    </source>
</evidence>
<keyword evidence="1" id="KW-0092">Biotin</keyword>
<evidence type="ECO:0000256" key="1">
    <source>
        <dbReference type="ARBA" id="ARBA00023267"/>
    </source>
</evidence>
<dbReference type="PANTHER" id="PTHR45266:SF3">
    <property type="entry name" value="OXALOACETATE DECARBOXYLASE ALPHA CHAIN"/>
    <property type="match status" value="1"/>
</dbReference>
<dbReference type="CDD" id="cd06850">
    <property type="entry name" value="biotinyl_domain"/>
    <property type="match status" value="1"/>
</dbReference>
<gene>
    <name evidence="3" type="ORF">SDC9_176736</name>
</gene>
<organism evidence="3">
    <name type="scientific">bioreactor metagenome</name>
    <dbReference type="NCBI Taxonomy" id="1076179"/>
    <lineage>
        <taxon>unclassified sequences</taxon>
        <taxon>metagenomes</taxon>
        <taxon>ecological metagenomes</taxon>
    </lineage>
</organism>
<dbReference type="Gene3D" id="2.40.50.100">
    <property type="match status" value="1"/>
</dbReference>
<dbReference type="InterPro" id="IPR000089">
    <property type="entry name" value="Biotin_lipoyl"/>
</dbReference>
<dbReference type="Pfam" id="PF00364">
    <property type="entry name" value="Biotin_lipoyl"/>
    <property type="match status" value="1"/>
</dbReference>
<dbReference type="SUPFAM" id="SSF51230">
    <property type="entry name" value="Single hybrid motif"/>
    <property type="match status" value="1"/>
</dbReference>
<accession>A0A645GZ11</accession>
<evidence type="ECO:0000313" key="3">
    <source>
        <dbReference type="EMBL" id="MPN29284.1"/>
    </source>
</evidence>
<comment type="caution">
    <text evidence="3">The sequence shown here is derived from an EMBL/GenBank/DDBJ whole genome shotgun (WGS) entry which is preliminary data.</text>
</comment>
<dbReference type="AlphaFoldDB" id="A0A645GZ11"/>
<dbReference type="PROSITE" id="PS50968">
    <property type="entry name" value="BIOTINYL_LIPOYL"/>
    <property type="match status" value="1"/>
</dbReference>
<dbReference type="InterPro" id="IPR011053">
    <property type="entry name" value="Single_hybrid_motif"/>
</dbReference>
<reference evidence="3" key="1">
    <citation type="submission" date="2019-08" db="EMBL/GenBank/DDBJ databases">
        <authorList>
            <person name="Kucharzyk K."/>
            <person name="Murdoch R.W."/>
            <person name="Higgins S."/>
            <person name="Loffler F."/>
        </authorList>
    </citation>
    <scope>NUCLEOTIDE SEQUENCE</scope>
</reference>
<sequence length="213" mass="21962">MVRIASEQLKLPVTTDHLGAIEKDTKRGVAASKAVLEKEGLPVTDENVFIVASCEEKGVAFLKGQGTIGVRKNQPQSKAEPVAAKPASAVGTAPGAFNVALNGRNYRVVLDGKTALVNGTSYNIDISEAAAEAAKPVSGASGVGQPIATQLPGLVLRIEKQPGAHVKTGDTVLVIESMKMENAICSPVDGTVAEIKVKQGEQVNAGQVLAMIG</sequence>
<protein>
    <recommendedName>
        <fullName evidence="2">Lipoyl-binding domain-containing protein</fullName>
    </recommendedName>
</protein>
<dbReference type="EMBL" id="VSSQ01079900">
    <property type="protein sequence ID" value="MPN29284.1"/>
    <property type="molecule type" value="Genomic_DNA"/>
</dbReference>
<dbReference type="InterPro" id="IPR050709">
    <property type="entry name" value="Biotin_Carboxyl_Carrier/Decarb"/>
</dbReference>
<feature type="domain" description="Lipoyl-binding" evidence="2">
    <location>
        <begin position="138"/>
        <end position="213"/>
    </location>
</feature>
<proteinExistence type="predicted"/>
<dbReference type="PANTHER" id="PTHR45266">
    <property type="entry name" value="OXALOACETATE DECARBOXYLASE ALPHA CHAIN"/>
    <property type="match status" value="1"/>
</dbReference>